<dbReference type="AlphaFoldDB" id="A0A371BBY4"/>
<comment type="caution">
    <text evidence="3">The sequence shown here is derived from an EMBL/GenBank/DDBJ whole genome shotgun (WGS) entry which is preliminary data.</text>
</comment>
<evidence type="ECO:0000256" key="1">
    <source>
        <dbReference type="SAM" id="MobiDB-lite"/>
    </source>
</evidence>
<gene>
    <name evidence="3" type="ORF">DXH78_09975</name>
</gene>
<feature type="compositionally biased region" description="Low complexity" evidence="1">
    <location>
        <begin position="35"/>
        <end position="97"/>
    </location>
</feature>
<dbReference type="EMBL" id="QRGO01000001">
    <property type="protein sequence ID" value="RDV04861.1"/>
    <property type="molecule type" value="Genomic_DNA"/>
</dbReference>
<evidence type="ECO:0000313" key="4">
    <source>
        <dbReference type="Proteomes" id="UP000263993"/>
    </source>
</evidence>
<feature type="chain" id="PRO_5016935878" evidence="2">
    <location>
        <begin position="25"/>
        <end position="241"/>
    </location>
</feature>
<feature type="compositionally biased region" description="Polar residues" evidence="1">
    <location>
        <begin position="232"/>
        <end position="241"/>
    </location>
</feature>
<accession>A0A371BBY4</accession>
<organism evidence="3 4">
    <name type="scientific">Undibacter mobilis</name>
    <dbReference type="NCBI Taxonomy" id="2292256"/>
    <lineage>
        <taxon>Bacteria</taxon>
        <taxon>Pseudomonadati</taxon>
        <taxon>Pseudomonadota</taxon>
        <taxon>Alphaproteobacteria</taxon>
        <taxon>Hyphomicrobiales</taxon>
        <taxon>Nitrobacteraceae</taxon>
        <taxon>Undibacter</taxon>
    </lineage>
</organism>
<name>A0A371BBY4_9BRAD</name>
<feature type="region of interest" description="Disordered" evidence="1">
    <location>
        <begin position="198"/>
        <end position="241"/>
    </location>
</feature>
<reference evidence="4" key="1">
    <citation type="submission" date="2018-08" db="EMBL/GenBank/DDBJ databases">
        <authorList>
            <person name="Kim S.-J."/>
            <person name="Jung G.-Y."/>
        </authorList>
    </citation>
    <scope>NUCLEOTIDE SEQUENCE [LARGE SCALE GENOMIC DNA]</scope>
    <source>
        <strain evidence="4">GY_H</strain>
    </source>
</reference>
<feature type="region of interest" description="Disordered" evidence="1">
    <location>
        <begin position="26"/>
        <end position="112"/>
    </location>
</feature>
<evidence type="ECO:0000313" key="3">
    <source>
        <dbReference type="EMBL" id="RDV04861.1"/>
    </source>
</evidence>
<evidence type="ECO:0000256" key="2">
    <source>
        <dbReference type="SAM" id="SignalP"/>
    </source>
</evidence>
<keyword evidence="2" id="KW-0732">Signal</keyword>
<protein>
    <submittedName>
        <fullName evidence="3">Uncharacterized protein</fullName>
    </submittedName>
</protein>
<sequence>MSRCRALAIAACLATLPVGAPALAQSAWPAPPQAQQPAPAGAWPAAQPQAEAQQAPAGAWPAPNTQSAPASAWPAPQPSQGQAPQAPAQQSFVPPSAGFGAPMGMQQQQQEPPCFKEFAKLSQDTGKKRSAIEQAGKKRVPPAVACRLFNEYTASQGKLLKYVAANTASCGMPKDLLDNLTKSQAQATEIRTRVCEVAAAPPKPAGPTLSDALSAPVPDSGNIKTGRGGTFDTLSGSPLAR</sequence>
<dbReference type="OrthoDB" id="8264791at2"/>
<feature type="signal peptide" evidence="2">
    <location>
        <begin position="1"/>
        <end position="24"/>
    </location>
</feature>
<dbReference type="Proteomes" id="UP000263993">
    <property type="component" value="Unassembled WGS sequence"/>
</dbReference>
<proteinExistence type="predicted"/>
<dbReference type="RefSeq" id="WP_115516888.1">
    <property type="nucleotide sequence ID" value="NZ_QRGO01000001.1"/>
</dbReference>
<keyword evidence="4" id="KW-1185">Reference proteome</keyword>